<evidence type="ECO:0000313" key="3">
    <source>
        <dbReference type="RefSeq" id="XP_013391670.2"/>
    </source>
</evidence>
<dbReference type="OrthoDB" id="7477812at2759"/>
<accession>A0A1S3I081</accession>
<evidence type="ECO:0000313" key="2">
    <source>
        <dbReference type="Proteomes" id="UP000085678"/>
    </source>
</evidence>
<dbReference type="GeneID" id="106159814"/>
<keyword evidence="2" id="KW-1185">Reference proteome</keyword>
<gene>
    <name evidence="3" type="primary">LOC106159814</name>
</gene>
<dbReference type="KEGG" id="lak:106159814"/>
<dbReference type="RefSeq" id="XP_013391670.2">
    <property type="nucleotide sequence ID" value="XM_013536216.2"/>
</dbReference>
<name>A0A1S3I081_LINAN</name>
<sequence length="189" mass="21766">MVAETVTKLLLNFKDEIGTNLEKLGDKYKLDIGELRERIDSLELKNDALREQLAGKEKSLRKLTETVEQANYASNNAIKMANYNEQYSRKNNIKIYGVIEKEHENTRDVVCKVLKEQGEVQITADDITAVHRIPGRQGSPRPILMHVKNTEIKRQRGFPVCTVYSHAIIRRIGNSWLPDICVYHSVLYR</sequence>
<reference evidence="3" key="1">
    <citation type="submission" date="2025-08" db="UniProtKB">
        <authorList>
            <consortium name="RefSeq"/>
        </authorList>
    </citation>
    <scope>IDENTIFICATION</scope>
    <source>
        <tissue evidence="3">Gonads</tissue>
    </source>
</reference>
<feature type="coiled-coil region" evidence="1">
    <location>
        <begin position="25"/>
        <end position="66"/>
    </location>
</feature>
<dbReference type="AlphaFoldDB" id="A0A1S3I081"/>
<dbReference type="Gene3D" id="3.30.70.1820">
    <property type="entry name" value="L1 transposable element, RRM domain"/>
    <property type="match status" value="1"/>
</dbReference>
<protein>
    <submittedName>
        <fullName evidence="3">Uncharacterized protein LOC106159814</fullName>
    </submittedName>
</protein>
<proteinExistence type="predicted"/>
<keyword evidence="1" id="KW-0175">Coiled coil</keyword>
<organism evidence="2 3">
    <name type="scientific">Lingula anatina</name>
    <name type="common">Brachiopod</name>
    <name type="synonym">Lingula unguis</name>
    <dbReference type="NCBI Taxonomy" id="7574"/>
    <lineage>
        <taxon>Eukaryota</taxon>
        <taxon>Metazoa</taxon>
        <taxon>Spiralia</taxon>
        <taxon>Lophotrochozoa</taxon>
        <taxon>Brachiopoda</taxon>
        <taxon>Linguliformea</taxon>
        <taxon>Lingulata</taxon>
        <taxon>Lingulida</taxon>
        <taxon>Linguloidea</taxon>
        <taxon>Lingulidae</taxon>
        <taxon>Lingula</taxon>
    </lineage>
</organism>
<dbReference type="Proteomes" id="UP000085678">
    <property type="component" value="Unplaced"/>
</dbReference>
<evidence type="ECO:0000256" key="1">
    <source>
        <dbReference type="SAM" id="Coils"/>
    </source>
</evidence>
<dbReference type="InParanoid" id="A0A1S3I081"/>